<feature type="region of interest" description="Disordered" evidence="1">
    <location>
        <begin position="168"/>
        <end position="216"/>
    </location>
</feature>
<dbReference type="RefSeq" id="WP_143536824.1">
    <property type="nucleotide sequence ID" value="NZ_MQWB01000001.1"/>
</dbReference>
<organism evidence="2 3">
    <name type="scientific">Rubricoccus marinus</name>
    <dbReference type="NCBI Taxonomy" id="716817"/>
    <lineage>
        <taxon>Bacteria</taxon>
        <taxon>Pseudomonadati</taxon>
        <taxon>Rhodothermota</taxon>
        <taxon>Rhodothermia</taxon>
        <taxon>Rhodothermales</taxon>
        <taxon>Rubricoccaceae</taxon>
        <taxon>Rubricoccus</taxon>
    </lineage>
</organism>
<name>A0A259TZJ0_9BACT</name>
<dbReference type="OrthoDB" id="1524712at2"/>
<evidence type="ECO:0000256" key="1">
    <source>
        <dbReference type="SAM" id="MobiDB-lite"/>
    </source>
</evidence>
<evidence type="ECO:0000313" key="3">
    <source>
        <dbReference type="Proteomes" id="UP000216446"/>
    </source>
</evidence>
<dbReference type="InParanoid" id="A0A259TZJ0"/>
<comment type="caution">
    <text evidence="2">The sequence shown here is derived from an EMBL/GenBank/DDBJ whole genome shotgun (WGS) entry which is preliminary data.</text>
</comment>
<evidence type="ECO:0008006" key="4">
    <source>
        <dbReference type="Google" id="ProtNLM"/>
    </source>
</evidence>
<keyword evidence="3" id="KW-1185">Reference proteome</keyword>
<proteinExistence type="predicted"/>
<dbReference type="EMBL" id="MQWB01000001">
    <property type="protein sequence ID" value="OZC03110.1"/>
    <property type="molecule type" value="Genomic_DNA"/>
</dbReference>
<evidence type="ECO:0000313" key="2">
    <source>
        <dbReference type="EMBL" id="OZC03110.1"/>
    </source>
</evidence>
<sequence length="216" mass="22629">MALFGSSSPPETFPEVRATDLDGKELTLPADLPAPLALVIVLFQDDLDPLADQWARLGDEIAAQHAGQMAVVETPVVGRGMKLFGSLATMGIRGQVDDDAEHARTLPIYVDKKPFRKTLKLSKEADVYPFLVERATGAILWAGEGAIDMHEVQSLEAAVSAAISRLPASPLPEAEPPSTDTTPSMAPRDTPGGLADPAGDAPDAAPPEASGDDVKG</sequence>
<gene>
    <name evidence="2" type="ORF">BSZ36_09075</name>
</gene>
<reference evidence="2 3" key="1">
    <citation type="submission" date="2016-11" db="EMBL/GenBank/DDBJ databases">
        <title>Study of marine rhodopsin-containing bacteria.</title>
        <authorList>
            <person name="Yoshizawa S."/>
            <person name="Kumagai Y."/>
            <person name="Kogure K."/>
        </authorList>
    </citation>
    <scope>NUCLEOTIDE SEQUENCE [LARGE SCALE GENOMIC DNA]</scope>
    <source>
        <strain evidence="2 3">SG-29</strain>
    </source>
</reference>
<protein>
    <recommendedName>
        <fullName evidence="4">Thioredoxin domain-containing protein</fullName>
    </recommendedName>
</protein>
<dbReference type="AlphaFoldDB" id="A0A259TZJ0"/>
<accession>A0A259TZJ0</accession>
<dbReference type="Proteomes" id="UP000216446">
    <property type="component" value="Unassembled WGS sequence"/>
</dbReference>
<feature type="compositionally biased region" description="Low complexity" evidence="1">
    <location>
        <begin position="189"/>
        <end position="209"/>
    </location>
</feature>